<sequence length="69" mass="7673">MNELVKMSLDTDTLSVELTIKEAFALSSGVKYAADPSISKNARRKVLRSLDQKLFPATSNTIDYHTLEV</sequence>
<comment type="caution">
    <text evidence="1">The sequence shown here is derived from an EMBL/GenBank/DDBJ whole genome shotgun (WGS) entry which is preliminary data.</text>
</comment>
<organism evidence="1 2">
    <name type="scientific">Paenibacillus phytorum</name>
    <dbReference type="NCBI Taxonomy" id="2654977"/>
    <lineage>
        <taxon>Bacteria</taxon>
        <taxon>Bacillati</taxon>
        <taxon>Bacillota</taxon>
        <taxon>Bacilli</taxon>
        <taxon>Bacillales</taxon>
        <taxon>Paenibacillaceae</taxon>
        <taxon>Paenibacillus</taxon>
    </lineage>
</organism>
<dbReference type="EMBL" id="WHOA01000263">
    <property type="protein sequence ID" value="NOU77235.1"/>
    <property type="molecule type" value="Genomic_DNA"/>
</dbReference>
<evidence type="ECO:0008006" key="3">
    <source>
        <dbReference type="Google" id="ProtNLM"/>
    </source>
</evidence>
<accession>A0ABX1Y8G9</accession>
<name>A0ABX1Y8G9_9BACL</name>
<dbReference type="RefSeq" id="WP_171649752.1">
    <property type="nucleotide sequence ID" value="NZ_WHOA01000263.1"/>
</dbReference>
<gene>
    <name evidence="1" type="ORF">GC098_38735</name>
</gene>
<dbReference type="Proteomes" id="UP000616779">
    <property type="component" value="Unassembled WGS sequence"/>
</dbReference>
<keyword evidence="2" id="KW-1185">Reference proteome</keyword>
<proteinExistence type="predicted"/>
<evidence type="ECO:0000313" key="2">
    <source>
        <dbReference type="Proteomes" id="UP000616779"/>
    </source>
</evidence>
<reference evidence="1 2" key="1">
    <citation type="submission" date="2019-10" db="EMBL/GenBank/DDBJ databases">
        <title>Description of Paenibacillus terrestris sp. nov.</title>
        <authorList>
            <person name="Carlier A."/>
            <person name="Qi S."/>
        </authorList>
    </citation>
    <scope>NUCLEOTIDE SEQUENCE [LARGE SCALE GENOMIC DNA]</scope>
    <source>
        <strain evidence="1 2">LMG 31458</strain>
    </source>
</reference>
<evidence type="ECO:0000313" key="1">
    <source>
        <dbReference type="EMBL" id="NOU77235.1"/>
    </source>
</evidence>
<protein>
    <recommendedName>
        <fullName evidence="3">DUF2922 domain-containing protein</fullName>
    </recommendedName>
</protein>